<sequence>MLCSRAHLEGLFALHLSQGQSPPAHLHEVVHVHLGSPHLQARSISCSWSSSEKVFEIADSLRSFLLCEGLQSPSLDAGRWHWTPFSRALFIPG</sequence>
<protein>
    <submittedName>
        <fullName evidence="1">Uncharacterized protein</fullName>
    </submittedName>
</protein>
<reference evidence="1" key="1">
    <citation type="submission" date="2019-12" db="EMBL/GenBank/DDBJ databases">
        <title>An insight into the sialome of adult female Ixodes ricinus ticks feeding for 6 days.</title>
        <authorList>
            <person name="Perner J."/>
            <person name="Ribeiro J.M.C."/>
        </authorList>
    </citation>
    <scope>NUCLEOTIDE SEQUENCE</scope>
    <source>
        <strain evidence="1">Semi-engorged</strain>
        <tissue evidence="1">Salivary glands</tissue>
    </source>
</reference>
<proteinExistence type="predicted"/>
<dbReference type="EMBL" id="GIFC01004804">
    <property type="protein sequence ID" value="MXU86887.1"/>
    <property type="molecule type" value="Transcribed_RNA"/>
</dbReference>
<name>A0A6B0UCJ4_IXORI</name>
<evidence type="ECO:0000313" key="1">
    <source>
        <dbReference type="EMBL" id="MXU86887.1"/>
    </source>
</evidence>
<organism evidence="1">
    <name type="scientific">Ixodes ricinus</name>
    <name type="common">Common tick</name>
    <name type="synonym">Acarus ricinus</name>
    <dbReference type="NCBI Taxonomy" id="34613"/>
    <lineage>
        <taxon>Eukaryota</taxon>
        <taxon>Metazoa</taxon>
        <taxon>Ecdysozoa</taxon>
        <taxon>Arthropoda</taxon>
        <taxon>Chelicerata</taxon>
        <taxon>Arachnida</taxon>
        <taxon>Acari</taxon>
        <taxon>Parasitiformes</taxon>
        <taxon>Ixodida</taxon>
        <taxon>Ixodoidea</taxon>
        <taxon>Ixodidae</taxon>
        <taxon>Ixodinae</taxon>
        <taxon>Ixodes</taxon>
    </lineage>
</organism>
<accession>A0A6B0UCJ4</accession>
<dbReference type="AlphaFoldDB" id="A0A6B0UCJ4"/>